<dbReference type="InterPro" id="IPR050109">
    <property type="entry name" value="HTH-type_TetR-like_transc_reg"/>
</dbReference>
<evidence type="ECO:0000313" key="7">
    <source>
        <dbReference type="Proteomes" id="UP001212189"/>
    </source>
</evidence>
<keyword evidence="2 4" id="KW-0238">DNA-binding</keyword>
<dbReference type="KEGG" id="dce:O6P33_04060"/>
<dbReference type="RefSeq" id="WP_269818965.1">
    <property type="nucleotide sequence ID" value="NZ_CP114976.1"/>
</dbReference>
<dbReference type="Pfam" id="PF00440">
    <property type="entry name" value="TetR_N"/>
    <property type="match status" value="1"/>
</dbReference>
<evidence type="ECO:0000256" key="1">
    <source>
        <dbReference type="ARBA" id="ARBA00023015"/>
    </source>
</evidence>
<protein>
    <submittedName>
        <fullName evidence="6">TetR/AcrR family transcriptional regulator</fullName>
    </submittedName>
</protein>
<dbReference type="InterPro" id="IPR039536">
    <property type="entry name" value="TetR_C_Proteobacteria"/>
</dbReference>
<dbReference type="SUPFAM" id="SSF46689">
    <property type="entry name" value="Homeodomain-like"/>
    <property type="match status" value="1"/>
</dbReference>
<keyword evidence="3" id="KW-0804">Transcription</keyword>
<dbReference type="Proteomes" id="UP001212189">
    <property type="component" value="Chromosome"/>
</dbReference>
<evidence type="ECO:0000256" key="4">
    <source>
        <dbReference type="PROSITE-ProRule" id="PRU00335"/>
    </source>
</evidence>
<dbReference type="PRINTS" id="PR00455">
    <property type="entry name" value="HTHTETR"/>
</dbReference>
<dbReference type="Pfam" id="PF14246">
    <property type="entry name" value="TetR_C_7"/>
    <property type="match status" value="1"/>
</dbReference>
<dbReference type="EMBL" id="CP114976">
    <property type="protein sequence ID" value="WBE26019.1"/>
    <property type="molecule type" value="Genomic_DNA"/>
</dbReference>
<dbReference type="Gene3D" id="1.10.357.10">
    <property type="entry name" value="Tetracycline Repressor, domain 2"/>
    <property type="match status" value="1"/>
</dbReference>
<dbReference type="PANTHER" id="PTHR30055:SF146">
    <property type="entry name" value="HTH-TYPE TRANSCRIPTIONAL DUAL REGULATOR CECR"/>
    <property type="match status" value="1"/>
</dbReference>
<accession>A0AAF0AJI2</accession>
<dbReference type="FunFam" id="1.10.10.60:FF:000141">
    <property type="entry name" value="TetR family transcriptional regulator"/>
    <property type="match status" value="1"/>
</dbReference>
<dbReference type="GO" id="GO:0000976">
    <property type="term" value="F:transcription cis-regulatory region binding"/>
    <property type="evidence" value="ECO:0007669"/>
    <property type="project" value="TreeGrafter"/>
</dbReference>
<keyword evidence="1" id="KW-0805">Transcription regulation</keyword>
<organism evidence="6 7">
    <name type="scientific">Denitrificimonas caeni</name>
    <dbReference type="NCBI Taxonomy" id="521720"/>
    <lineage>
        <taxon>Bacteria</taxon>
        <taxon>Pseudomonadati</taxon>
        <taxon>Pseudomonadota</taxon>
        <taxon>Gammaproteobacteria</taxon>
        <taxon>Pseudomonadales</taxon>
        <taxon>Pseudomonadaceae</taxon>
        <taxon>Denitrificimonas</taxon>
    </lineage>
</organism>
<feature type="domain" description="HTH tetR-type" evidence="5">
    <location>
        <begin position="16"/>
        <end position="76"/>
    </location>
</feature>
<dbReference type="PANTHER" id="PTHR30055">
    <property type="entry name" value="HTH-TYPE TRANSCRIPTIONAL REGULATOR RUTR"/>
    <property type="match status" value="1"/>
</dbReference>
<feature type="DNA-binding region" description="H-T-H motif" evidence="4">
    <location>
        <begin position="39"/>
        <end position="58"/>
    </location>
</feature>
<name>A0AAF0AJI2_9GAMM</name>
<gene>
    <name evidence="6" type="ORF">O6P33_04060</name>
</gene>
<dbReference type="AlphaFoldDB" id="A0AAF0AJI2"/>
<sequence length="218" mass="24233">MPKQIPKAGPGRPKNLSKGAAILDAAQVLFLRHGYEGSSMDAIAQEAGVSKLTVYNHFTDKETLFCAAIEAKCETQLTQLFMSPTDAAPNNLRECLLEVGHSFQALVDSPESLAMHRLIISHAQSNPALSHLFYEATALRIINKMEQLLRNIDKAKQLEIKDCKQAAEHFFILLKGTRNLQLLVGYQAESAVTHVHQQVEDVIDLFIKAYRPEPPQSD</sequence>
<evidence type="ECO:0000256" key="2">
    <source>
        <dbReference type="ARBA" id="ARBA00023125"/>
    </source>
</evidence>
<evidence type="ECO:0000256" key="3">
    <source>
        <dbReference type="ARBA" id="ARBA00023163"/>
    </source>
</evidence>
<dbReference type="InterPro" id="IPR009057">
    <property type="entry name" value="Homeodomain-like_sf"/>
</dbReference>
<keyword evidence="7" id="KW-1185">Reference proteome</keyword>
<dbReference type="InterPro" id="IPR001647">
    <property type="entry name" value="HTH_TetR"/>
</dbReference>
<dbReference type="GO" id="GO:0003700">
    <property type="term" value="F:DNA-binding transcription factor activity"/>
    <property type="evidence" value="ECO:0007669"/>
    <property type="project" value="TreeGrafter"/>
</dbReference>
<evidence type="ECO:0000259" key="5">
    <source>
        <dbReference type="PROSITE" id="PS50977"/>
    </source>
</evidence>
<reference evidence="6 7" key="1">
    <citation type="submission" date="2022-12" db="EMBL/GenBank/DDBJ databases">
        <title>Coexistence and Characterization of a Novel Tigecycline Resistance gene tet(X) variant and blaNDM-1 in a Pseudomonas caeni Isolate of Chicken Origin.</title>
        <authorList>
            <person name="Lu X."/>
            <person name="Zhang L."/>
            <person name="Li R."/>
            <person name="Wang Z."/>
        </authorList>
    </citation>
    <scope>NUCLEOTIDE SEQUENCE [LARGE SCALE GENOMIC DNA]</scope>
    <source>
        <strain evidence="6 7">CE14</strain>
    </source>
</reference>
<proteinExistence type="predicted"/>
<evidence type="ECO:0000313" key="6">
    <source>
        <dbReference type="EMBL" id="WBE26019.1"/>
    </source>
</evidence>
<dbReference type="PROSITE" id="PS50977">
    <property type="entry name" value="HTH_TETR_2"/>
    <property type="match status" value="1"/>
</dbReference>